<dbReference type="InterPro" id="IPR000718">
    <property type="entry name" value="Peptidase_M13"/>
</dbReference>
<gene>
    <name evidence="3" type="ORF">HPB52_015602</name>
</gene>
<sequence>MENKSTVDNKAEKGSDQQQQKKKRRKQQQHPMMWGKKAADKQGKQRDKRKEEVAVEAVKGLSPLAPVARTKTAPLAFTTLSVLSGFLVLSSAFFILKYLRAPSVGTCTTAGCIAQAKAIIDAMDASVKPCSDFYRFSCGSWKPRGPYRSMIEQIFANSFAIAIKELEGNANESVLPIAQRYYQSCTAKRSEDLLESDIQKFAKFKRDLGLLWPEQWPEESNSSVPPLKLLINLTVKWNINLIFNLHAVPGYKGRPRTLFIQRGVLRPSWSLYKLEEMKRSIEEHCQYLKAPAPTPVLLKR</sequence>
<organism evidence="3 4">
    <name type="scientific">Rhipicephalus sanguineus</name>
    <name type="common">Brown dog tick</name>
    <name type="synonym">Ixodes sanguineus</name>
    <dbReference type="NCBI Taxonomy" id="34632"/>
    <lineage>
        <taxon>Eukaryota</taxon>
        <taxon>Metazoa</taxon>
        <taxon>Ecdysozoa</taxon>
        <taxon>Arthropoda</taxon>
        <taxon>Chelicerata</taxon>
        <taxon>Arachnida</taxon>
        <taxon>Acari</taxon>
        <taxon>Parasitiformes</taxon>
        <taxon>Ixodida</taxon>
        <taxon>Ixodoidea</taxon>
        <taxon>Ixodidae</taxon>
        <taxon>Rhipicephalinae</taxon>
        <taxon>Rhipicephalus</taxon>
        <taxon>Rhipicephalus</taxon>
    </lineage>
</organism>
<evidence type="ECO:0000313" key="3">
    <source>
        <dbReference type="EMBL" id="KAH7947747.1"/>
    </source>
</evidence>
<dbReference type="InterPro" id="IPR042089">
    <property type="entry name" value="Peptidase_M13_dom_2"/>
</dbReference>
<dbReference type="GO" id="GO:0005886">
    <property type="term" value="C:plasma membrane"/>
    <property type="evidence" value="ECO:0007669"/>
    <property type="project" value="TreeGrafter"/>
</dbReference>
<protein>
    <recommendedName>
        <fullName evidence="5">Endothelin-converting enzyme 1</fullName>
    </recommendedName>
</protein>
<dbReference type="Gene3D" id="3.40.390.10">
    <property type="entry name" value="Collagenase (Catalytic Domain)"/>
    <property type="match status" value="1"/>
</dbReference>
<dbReference type="EMBL" id="JABSTV010001252">
    <property type="protein sequence ID" value="KAH7947747.1"/>
    <property type="molecule type" value="Genomic_DNA"/>
</dbReference>
<reference evidence="3" key="1">
    <citation type="journal article" date="2020" name="Cell">
        <title>Large-Scale Comparative Analyses of Tick Genomes Elucidate Their Genetic Diversity and Vector Capacities.</title>
        <authorList>
            <consortium name="Tick Genome and Microbiome Consortium (TIGMIC)"/>
            <person name="Jia N."/>
            <person name="Wang J."/>
            <person name="Shi W."/>
            <person name="Du L."/>
            <person name="Sun Y."/>
            <person name="Zhan W."/>
            <person name="Jiang J.F."/>
            <person name="Wang Q."/>
            <person name="Zhang B."/>
            <person name="Ji P."/>
            <person name="Bell-Sakyi L."/>
            <person name="Cui X.M."/>
            <person name="Yuan T.T."/>
            <person name="Jiang B.G."/>
            <person name="Yang W.F."/>
            <person name="Lam T.T."/>
            <person name="Chang Q.C."/>
            <person name="Ding S.J."/>
            <person name="Wang X.J."/>
            <person name="Zhu J.G."/>
            <person name="Ruan X.D."/>
            <person name="Zhao L."/>
            <person name="Wei J.T."/>
            <person name="Ye R.Z."/>
            <person name="Que T.C."/>
            <person name="Du C.H."/>
            <person name="Zhou Y.H."/>
            <person name="Cheng J.X."/>
            <person name="Dai P.F."/>
            <person name="Guo W.B."/>
            <person name="Han X.H."/>
            <person name="Huang E.J."/>
            <person name="Li L.F."/>
            <person name="Wei W."/>
            <person name="Gao Y.C."/>
            <person name="Liu J.Z."/>
            <person name="Shao H.Z."/>
            <person name="Wang X."/>
            <person name="Wang C.C."/>
            <person name="Yang T.C."/>
            <person name="Huo Q.B."/>
            <person name="Li W."/>
            <person name="Chen H.Y."/>
            <person name="Chen S.E."/>
            <person name="Zhou L.G."/>
            <person name="Ni X.B."/>
            <person name="Tian J.H."/>
            <person name="Sheng Y."/>
            <person name="Liu T."/>
            <person name="Pan Y.S."/>
            <person name="Xia L.Y."/>
            <person name="Li J."/>
            <person name="Zhao F."/>
            <person name="Cao W.C."/>
        </authorList>
    </citation>
    <scope>NUCLEOTIDE SEQUENCE</scope>
    <source>
        <strain evidence="3">Rsan-2018</strain>
    </source>
</reference>
<dbReference type="PROSITE" id="PS51885">
    <property type="entry name" value="NEPRILYSIN"/>
    <property type="match status" value="1"/>
</dbReference>
<accession>A0A9D4SUL7</accession>
<keyword evidence="2" id="KW-1133">Transmembrane helix</keyword>
<name>A0A9D4SUL7_RHISA</name>
<feature type="transmembrane region" description="Helical" evidence="2">
    <location>
        <begin position="75"/>
        <end position="96"/>
    </location>
</feature>
<dbReference type="GO" id="GO:0004222">
    <property type="term" value="F:metalloendopeptidase activity"/>
    <property type="evidence" value="ECO:0007669"/>
    <property type="project" value="InterPro"/>
</dbReference>
<keyword evidence="2" id="KW-0812">Transmembrane</keyword>
<keyword evidence="4" id="KW-1185">Reference proteome</keyword>
<comment type="caution">
    <text evidence="3">The sequence shown here is derived from an EMBL/GenBank/DDBJ whole genome shotgun (WGS) entry which is preliminary data.</text>
</comment>
<feature type="region of interest" description="Disordered" evidence="1">
    <location>
        <begin position="1"/>
        <end position="51"/>
    </location>
</feature>
<proteinExistence type="predicted"/>
<feature type="compositionally biased region" description="Basic and acidic residues" evidence="1">
    <location>
        <begin position="37"/>
        <end position="51"/>
    </location>
</feature>
<dbReference type="InterPro" id="IPR024079">
    <property type="entry name" value="MetalloPept_cat_dom_sf"/>
</dbReference>
<evidence type="ECO:0000256" key="1">
    <source>
        <dbReference type="SAM" id="MobiDB-lite"/>
    </source>
</evidence>
<keyword evidence="2" id="KW-0472">Membrane</keyword>
<dbReference type="Gene3D" id="1.10.1380.10">
    <property type="entry name" value="Neutral endopeptidase , domain2"/>
    <property type="match status" value="1"/>
</dbReference>
<dbReference type="PANTHER" id="PTHR11733:SF241">
    <property type="entry name" value="GH26575P-RELATED"/>
    <property type="match status" value="1"/>
</dbReference>
<evidence type="ECO:0008006" key="5">
    <source>
        <dbReference type="Google" id="ProtNLM"/>
    </source>
</evidence>
<feature type="compositionally biased region" description="Basic and acidic residues" evidence="1">
    <location>
        <begin position="1"/>
        <end position="15"/>
    </location>
</feature>
<dbReference type="PANTHER" id="PTHR11733">
    <property type="entry name" value="ZINC METALLOPROTEASE FAMILY M13 NEPRILYSIN-RELATED"/>
    <property type="match status" value="1"/>
</dbReference>
<dbReference type="SUPFAM" id="SSF55486">
    <property type="entry name" value="Metalloproteases ('zincins'), catalytic domain"/>
    <property type="match status" value="1"/>
</dbReference>
<dbReference type="VEuPathDB" id="VectorBase:RSAN_030333"/>
<reference evidence="3" key="2">
    <citation type="submission" date="2021-09" db="EMBL/GenBank/DDBJ databases">
        <authorList>
            <person name="Jia N."/>
            <person name="Wang J."/>
            <person name="Shi W."/>
            <person name="Du L."/>
            <person name="Sun Y."/>
            <person name="Zhan W."/>
            <person name="Jiang J."/>
            <person name="Wang Q."/>
            <person name="Zhang B."/>
            <person name="Ji P."/>
            <person name="Sakyi L.B."/>
            <person name="Cui X."/>
            <person name="Yuan T."/>
            <person name="Jiang B."/>
            <person name="Yang W."/>
            <person name="Lam T.T.-Y."/>
            <person name="Chang Q."/>
            <person name="Ding S."/>
            <person name="Wang X."/>
            <person name="Zhu J."/>
            <person name="Ruan X."/>
            <person name="Zhao L."/>
            <person name="Wei J."/>
            <person name="Que T."/>
            <person name="Du C."/>
            <person name="Cheng J."/>
            <person name="Dai P."/>
            <person name="Han X."/>
            <person name="Huang E."/>
            <person name="Gao Y."/>
            <person name="Liu J."/>
            <person name="Shao H."/>
            <person name="Ye R."/>
            <person name="Li L."/>
            <person name="Wei W."/>
            <person name="Wang X."/>
            <person name="Wang C."/>
            <person name="Huo Q."/>
            <person name="Li W."/>
            <person name="Guo W."/>
            <person name="Chen H."/>
            <person name="Chen S."/>
            <person name="Zhou L."/>
            <person name="Zhou L."/>
            <person name="Ni X."/>
            <person name="Tian J."/>
            <person name="Zhou Y."/>
            <person name="Sheng Y."/>
            <person name="Liu T."/>
            <person name="Pan Y."/>
            <person name="Xia L."/>
            <person name="Li J."/>
            <person name="Zhao F."/>
            <person name="Cao W."/>
        </authorList>
    </citation>
    <scope>NUCLEOTIDE SEQUENCE</scope>
    <source>
        <strain evidence="3">Rsan-2018</strain>
        <tissue evidence="3">Larvae</tissue>
    </source>
</reference>
<dbReference type="Proteomes" id="UP000821837">
    <property type="component" value="Chromosome 6"/>
</dbReference>
<evidence type="ECO:0000313" key="4">
    <source>
        <dbReference type="Proteomes" id="UP000821837"/>
    </source>
</evidence>
<dbReference type="GO" id="GO:0016485">
    <property type="term" value="P:protein processing"/>
    <property type="evidence" value="ECO:0007669"/>
    <property type="project" value="TreeGrafter"/>
</dbReference>
<dbReference type="AlphaFoldDB" id="A0A9D4SUL7"/>
<evidence type="ECO:0000256" key="2">
    <source>
        <dbReference type="SAM" id="Phobius"/>
    </source>
</evidence>